<name>A0ABT4I6V3_9ACTO</name>
<evidence type="ECO:0000313" key="2">
    <source>
        <dbReference type="Proteomes" id="UP001072034"/>
    </source>
</evidence>
<protein>
    <submittedName>
        <fullName evidence="1">Uncharacterized protein</fullName>
    </submittedName>
</protein>
<evidence type="ECO:0000313" key="1">
    <source>
        <dbReference type="EMBL" id="MCZ0856863.1"/>
    </source>
</evidence>
<dbReference type="Proteomes" id="UP001072034">
    <property type="component" value="Unassembled WGS sequence"/>
</dbReference>
<proteinExistence type="predicted"/>
<sequence length="96" mass="10757">MLQTMYAVVFDPGANNHPGGVLSSAVYYRAPEGAPEQATWFREAYGRISALLIPGELFSGRFPQHFIQSALTGPDGRPQDRPRSFWTRLRTMVSAW</sequence>
<keyword evidence="2" id="KW-1185">Reference proteome</keyword>
<reference evidence="1" key="1">
    <citation type="submission" date="2022-10" db="EMBL/GenBank/DDBJ databases">
        <title>Genome sequence of Actinomyces israelii ATCC 10048.</title>
        <authorList>
            <person name="Watt R.M."/>
            <person name="Tong W.M."/>
        </authorList>
    </citation>
    <scope>NUCLEOTIDE SEQUENCE</scope>
    <source>
        <strain evidence="1">ATCC 10048</strain>
    </source>
</reference>
<gene>
    <name evidence="1" type="ORF">OHJ16_02190</name>
</gene>
<accession>A0ABT4I6V3</accession>
<dbReference type="RefSeq" id="WP_268916557.1">
    <property type="nucleotide sequence ID" value="NZ_CP124548.1"/>
</dbReference>
<organism evidence="1 2">
    <name type="scientific">Actinomyces israelii</name>
    <dbReference type="NCBI Taxonomy" id="1659"/>
    <lineage>
        <taxon>Bacteria</taxon>
        <taxon>Bacillati</taxon>
        <taxon>Actinomycetota</taxon>
        <taxon>Actinomycetes</taxon>
        <taxon>Actinomycetales</taxon>
        <taxon>Actinomycetaceae</taxon>
        <taxon>Actinomyces</taxon>
    </lineage>
</organism>
<comment type="caution">
    <text evidence="1">The sequence shown here is derived from an EMBL/GenBank/DDBJ whole genome shotgun (WGS) entry which is preliminary data.</text>
</comment>
<dbReference type="EMBL" id="JAPTMY010000003">
    <property type="protein sequence ID" value="MCZ0856863.1"/>
    <property type="molecule type" value="Genomic_DNA"/>
</dbReference>